<proteinExistence type="predicted"/>
<reference evidence="2 3" key="1">
    <citation type="journal article" date="2009" name="Nat. Genet.">
        <title>The genome of the cucumber, Cucumis sativus L.</title>
        <authorList>
            <person name="Huang S."/>
            <person name="Li R."/>
            <person name="Zhang Z."/>
            <person name="Li L."/>
            <person name="Gu X."/>
            <person name="Fan W."/>
            <person name="Lucas W.J."/>
            <person name="Wang X."/>
            <person name="Xie B."/>
            <person name="Ni P."/>
            <person name="Ren Y."/>
            <person name="Zhu H."/>
            <person name="Li J."/>
            <person name="Lin K."/>
            <person name="Jin W."/>
            <person name="Fei Z."/>
            <person name="Li G."/>
            <person name="Staub J."/>
            <person name="Kilian A."/>
            <person name="van der Vossen E.A."/>
            <person name="Wu Y."/>
            <person name="Guo J."/>
            <person name="He J."/>
            <person name="Jia Z."/>
            <person name="Ren Y."/>
            <person name="Tian G."/>
            <person name="Lu Y."/>
            <person name="Ruan J."/>
            <person name="Qian W."/>
            <person name="Wang M."/>
            <person name="Huang Q."/>
            <person name="Li B."/>
            <person name="Xuan Z."/>
            <person name="Cao J."/>
            <person name="Asan"/>
            <person name="Wu Z."/>
            <person name="Zhang J."/>
            <person name="Cai Q."/>
            <person name="Bai Y."/>
            <person name="Zhao B."/>
            <person name="Han Y."/>
            <person name="Li Y."/>
            <person name="Li X."/>
            <person name="Wang S."/>
            <person name="Shi Q."/>
            <person name="Liu S."/>
            <person name="Cho W.K."/>
            <person name="Kim J.Y."/>
            <person name="Xu Y."/>
            <person name="Heller-Uszynska K."/>
            <person name="Miao H."/>
            <person name="Cheng Z."/>
            <person name="Zhang S."/>
            <person name="Wu J."/>
            <person name="Yang Y."/>
            <person name="Kang H."/>
            <person name="Li M."/>
            <person name="Liang H."/>
            <person name="Ren X."/>
            <person name="Shi Z."/>
            <person name="Wen M."/>
            <person name="Jian M."/>
            <person name="Yang H."/>
            <person name="Zhang G."/>
            <person name="Yang Z."/>
            <person name="Chen R."/>
            <person name="Liu S."/>
            <person name="Li J."/>
            <person name="Ma L."/>
            <person name="Liu H."/>
            <person name="Zhou Y."/>
            <person name="Zhao J."/>
            <person name="Fang X."/>
            <person name="Li G."/>
            <person name="Fang L."/>
            <person name="Li Y."/>
            <person name="Liu D."/>
            <person name="Zheng H."/>
            <person name="Zhang Y."/>
            <person name="Qin N."/>
            <person name="Li Z."/>
            <person name="Yang G."/>
            <person name="Yang S."/>
            <person name="Bolund L."/>
            <person name="Kristiansen K."/>
            <person name="Zheng H."/>
            <person name="Li S."/>
            <person name="Zhang X."/>
            <person name="Yang H."/>
            <person name="Wang J."/>
            <person name="Sun R."/>
            <person name="Zhang B."/>
            <person name="Jiang S."/>
            <person name="Wang J."/>
            <person name="Du Y."/>
            <person name="Li S."/>
        </authorList>
    </citation>
    <scope>NUCLEOTIDE SEQUENCE [LARGE SCALE GENOMIC DNA]</scope>
    <source>
        <strain evidence="3">cv. 9930</strain>
    </source>
</reference>
<dbReference type="AlphaFoldDB" id="A0A0A0KZJ2"/>
<accession>A0A0A0KZJ2</accession>
<evidence type="ECO:0000313" key="3">
    <source>
        <dbReference type="Proteomes" id="UP000029981"/>
    </source>
</evidence>
<feature type="compositionally biased region" description="Basic and acidic residues" evidence="1">
    <location>
        <begin position="90"/>
        <end position="108"/>
    </location>
</feature>
<name>A0A0A0KZJ2_CUCSA</name>
<dbReference type="Proteomes" id="UP000029981">
    <property type="component" value="Chromosome 4"/>
</dbReference>
<sequence length="137" mass="15722">MKKAIYYDLWFGIEGSGESGHVGDLVEFCGIVVVQDDVQTEEIFYNGERMFVKDGRESVIGNNKDNDSLTAVYLVGKSAMVVKARKRRRDLEATMENREREERKDGFGRRGKSGEGSVREEENRWKSEKIKKEHLGQ</sequence>
<protein>
    <submittedName>
        <fullName evidence="2">Uncharacterized protein</fullName>
    </submittedName>
</protein>
<organism evidence="2 3">
    <name type="scientific">Cucumis sativus</name>
    <name type="common">Cucumber</name>
    <dbReference type="NCBI Taxonomy" id="3659"/>
    <lineage>
        <taxon>Eukaryota</taxon>
        <taxon>Viridiplantae</taxon>
        <taxon>Streptophyta</taxon>
        <taxon>Embryophyta</taxon>
        <taxon>Tracheophyta</taxon>
        <taxon>Spermatophyta</taxon>
        <taxon>Magnoliopsida</taxon>
        <taxon>eudicotyledons</taxon>
        <taxon>Gunneridae</taxon>
        <taxon>Pentapetalae</taxon>
        <taxon>rosids</taxon>
        <taxon>fabids</taxon>
        <taxon>Cucurbitales</taxon>
        <taxon>Cucurbitaceae</taxon>
        <taxon>Benincaseae</taxon>
        <taxon>Cucumis</taxon>
    </lineage>
</organism>
<evidence type="ECO:0000313" key="2">
    <source>
        <dbReference type="EMBL" id="KGN54898.1"/>
    </source>
</evidence>
<dbReference type="Gramene" id="KGN54898">
    <property type="protein sequence ID" value="KGN54898"/>
    <property type="gene ID" value="Csa_4G577370"/>
</dbReference>
<feature type="compositionally biased region" description="Basic and acidic residues" evidence="1">
    <location>
        <begin position="117"/>
        <end position="137"/>
    </location>
</feature>
<dbReference type="EMBL" id="CM002925">
    <property type="protein sequence ID" value="KGN54898.1"/>
    <property type="molecule type" value="Genomic_DNA"/>
</dbReference>
<feature type="region of interest" description="Disordered" evidence="1">
    <location>
        <begin position="90"/>
        <end position="137"/>
    </location>
</feature>
<gene>
    <name evidence="2" type="ORF">Csa_4G577370</name>
</gene>
<keyword evidence="3" id="KW-1185">Reference proteome</keyword>
<reference evidence="2 3" key="2">
    <citation type="journal article" date="2009" name="PLoS ONE">
        <title>An integrated genetic and cytogenetic map of the cucumber genome.</title>
        <authorList>
            <person name="Ren Y."/>
            <person name="Zhang Z."/>
            <person name="Liu J."/>
            <person name="Staub J.E."/>
            <person name="Han Y."/>
            <person name="Cheng Z."/>
            <person name="Li X."/>
            <person name="Lu J."/>
            <person name="Miao H."/>
            <person name="Kang H."/>
            <person name="Xie B."/>
            <person name="Gu X."/>
            <person name="Wang X."/>
            <person name="Du Y."/>
            <person name="Jin W."/>
            <person name="Huang S."/>
        </authorList>
    </citation>
    <scope>NUCLEOTIDE SEQUENCE [LARGE SCALE GENOMIC DNA]</scope>
    <source>
        <strain evidence="3">cv. 9930</strain>
    </source>
</reference>
<reference evidence="2 3" key="4">
    <citation type="journal article" date="2011" name="BMC Genomics">
        <title>RNA-Seq improves annotation of protein-coding genes in the cucumber genome.</title>
        <authorList>
            <person name="Li Z."/>
            <person name="Zhang Z."/>
            <person name="Yan P."/>
            <person name="Huang S."/>
            <person name="Fei Z."/>
            <person name="Lin K."/>
        </authorList>
    </citation>
    <scope>NUCLEOTIDE SEQUENCE [LARGE SCALE GENOMIC DNA]</scope>
    <source>
        <strain evidence="3">cv. 9930</strain>
    </source>
</reference>
<reference evidence="2 3" key="3">
    <citation type="journal article" date="2010" name="BMC Genomics">
        <title>Transcriptome sequencing and comparative analysis of cucumber flowers with different sex types.</title>
        <authorList>
            <person name="Guo S."/>
            <person name="Zheng Y."/>
            <person name="Joung J.G."/>
            <person name="Liu S."/>
            <person name="Zhang Z."/>
            <person name="Crasta O.R."/>
            <person name="Sobral B.W."/>
            <person name="Xu Y."/>
            <person name="Huang S."/>
            <person name="Fei Z."/>
        </authorList>
    </citation>
    <scope>NUCLEOTIDE SEQUENCE [LARGE SCALE GENOMIC DNA]</scope>
    <source>
        <strain evidence="3">cv. 9930</strain>
    </source>
</reference>
<evidence type="ECO:0000256" key="1">
    <source>
        <dbReference type="SAM" id="MobiDB-lite"/>
    </source>
</evidence>